<evidence type="ECO:0000313" key="1">
    <source>
        <dbReference type="EMBL" id="MST86253.1"/>
    </source>
</evidence>
<sequence length="294" mass="33451">MISIANNNVESADRLLRNLSQDGFFGKESKWLNAIRDRVDTTTYIYESALSIVNTDYGDNKVIYQISNLLLLIYVDAMKIDGQRLKCILVSFIEGTDEVPSSENLTSYKNYIVEKAKLDESIKELSASQSINLADKMTLGNDFAAHYSSAVEFVSKILVSLIQIDSLIGKKDVKLARIEGMSTAEKLNYLRKSKNCDWNFIVNMVNKNVRNAESHLNFSYNPESERFIGKYFHRKRGKYVELSISAEEFIGKTLKGVEAVILGYILSNFMLYLSAEDRYKAMEIVNLMDKELDS</sequence>
<proteinExistence type="predicted"/>
<dbReference type="RefSeq" id="WP_154546904.1">
    <property type="nucleotide sequence ID" value="NZ_VUMX01000001.1"/>
</dbReference>
<evidence type="ECO:0000313" key="2">
    <source>
        <dbReference type="Proteomes" id="UP000438120"/>
    </source>
</evidence>
<name>A0A6A8MAY0_9LACO</name>
<comment type="caution">
    <text evidence="1">The sequence shown here is derived from an EMBL/GenBank/DDBJ whole genome shotgun (WGS) entry which is preliminary data.</text>
</comment>
<dbReference type="AlphaFoldDB" id="A0A6A8MAY0"/>
<reference evidence="1 2" key="1">
    <citation type="submission" date="2019-08" db="EMBL/GenBank/DDBJ databases">
        <title>In-depth cultivation of the pig gut microbiome towards novel bacterial diversity and tailored functional studies.</title>
        <authorList>
            <person name="Wylensek D."/>
            <person name="Hitch T.C.A."/>
            <person name="Clavel T."/>
        </authorList>
    </citation>
    <scope>NUCLEOTIDE SEQUENCE [LARGE SCALE GENOMIC DNA]</scope>
    <source>
        <strain evidence="1 2">Bifido-178-WT-2B</strain>
    </source>
</reference>
<protein>
    <submittedName>
        <fullName evidence="1">Uncharacterized protein</fullName>
    </submittedName>
</protein>
<accession>A0A6A8MAY0</accession>
<gene>
    <name evidence="1" type="ORF">FYJ62_00965</name>
</gene>
<keyword evidence="2" id="KW-1185">Reference proteome</keyword>
<dbReference type="EMBL" id="VUMX01000001">
    <property type="protein sequence ID" value="MST86253.1"/>
    <property type="molecule type" value="Genomic_DNA"/>
</dbReference>
<dbReference type="Proteomes" id="UP000438120">
    <property type="component" value="Unassembled WGS sequence"/>
</dbReference>
<organism evidence="1 2">
    <name type="scientific">Lactobacillus porci</name>
    <dbReference type="NCBI Taxonomy" id="2012477"/>
    <lineage>
        <taxon>Bacteria</taxon>
        <taxon>Bacillati</taxon>
        <taxon>Bacillota</taxon>
        <taxon>Bacilli</taxon>
        <taxon>Lactobacillales</taxon>
        <taxon>Lactobacillaceae</taxon>
        <taxon>Lactobacillus</taxon>
    </lineage>
</organism>